<feature type="region of interest" description="Disordered" evidence="1">
    <location>
        <begin position="38"/>
        <end position="64"/>
    </location>
</feature>
<dbReference type="AlphaFoldDB" id="A0A160PJQ1"/>
<evidence type="ECO:0000313" key="3">
    <source>
        <dbReference type="Proteomes" id="UP000218288"/>
    </source>
</evidence>
<dbReference type="Proteomes" id="UP000218288">
    <property type="component" value="Chromosome"/>
</dbReference>
<reference evidence="2 3" key="1">
    <citation type="journal article" date="2016" name="Genome Announc.">
        <title>Complete Genome Sequence of Methylobacterium populi P-1M, Isolated from Pink-Pigmented Household Biofilm.</title>
        <authorList>
            <person name="Morohoshi T."/>
            <person name="Ikeda T."/>
        </authorList>
    </citation>
    <scope>NUCLEOTIDE SEQUENCE [LARGE SCALE GENOMIC DNA]</scope>
    <source>
        <strain evidence="2 3">P-1M</strain>
    </source>
</reference>
<protein>
    <submittedName>
        <fullName evidence="2">Uncharacterized protein</fullName>
    </submittedName>
</protein>
<organism evidence="2 3">
    <name type="scientific">Methylorubrum populi</name>
    <dbReference type="NCBI Taxonomy" id="223967"/>
    <lineage>
        <taxon>Bacteria</taxon>
        <taxon>Pseudomonadati</taxon>
        <taxon>Pseudomonadota</taxon>
        <taxon>Alphaproteobacteria</taxon>
        <taxon>Hyphomicrobiales</taxon>
        <taxon>Methylobacteriaceae</taxon>
        <taxon>Methylorubrum</taxon>
    </lineage>
</organism>
<sequence>MPGGLRLFSLAPSPLARAGESAHLSTVFTAGRRCPAQAGLLASDPCPDPSVPNPSNGVPRRRIR</sequence>
<gene>
    <name evidence="2" type="ORF">MPPM_4651</name>
</gene>
<name>A0A160PJQ1_9HYPH</name>
<evidence type="ECO:0000256" key="1">
    <source>
        <dbReference type="SAM" id="MobiDB-lite"/>
    </source>
</evidence>
<proteinExistence type="predicted"/>
<dbReference type="EMBL" id="AP014809">
    <property type="protein sequence ID" value="BAU93256.1"/>
    <property type="molecule type" value="Genomic_DNA"/>
</dbReference>
<evidence type="ECO:0000313" key="2">
    <source>
        <dbReference type="EMBL" id="BAU93256.1"/>
    </source>
</evidence>
<accession>A0A160PJQ1</accession>